<reference evidence="3 4" key="1">
    <citation type="submission" date="2020-08" db="EMBL/GenBank/DDBJ databases">
        <authorList>
            <person name="Koutsovoulos G."/>
            <person name="Danchin GJ E."/>
        </authorList>
    </citation>
    <scope>NUCLEOTIDE SEQUENCE [LARGE SCALE GENOMIC DNA]</scope>
</reference>
<dbReference type="EMBL" id="CAJEWN010000312">
    <property type="protein sequence ID" value="CAD2178095.1"/>
    <property type="molecule type" value="Genomic_DNA"/>
</dbReference>
<feature type="chain" id="PRO_5028032643" evidence="2">
    <location>
        <begin position="23"/>
        <end position="250"/>
    </location>
</feature>
<evidence type="ECO:0000313" key="4">
    <source>
        <dbReference type="Proteomes" id="UP000580250"/>
    </source>
</evidence>
<evidence type="ECO:0000313" key="3">
    <source>
        <dbReference type="EMBL" id="CAD2178095.1"/>
    </source>
</evidence>
<keyword evidence="2" id="KW-0732">Signal</keyword>
<protein>
    <submittedName>
        <fullName evidence="3">Uncharacterized protein</fullName>
    </submittedName>
</protein>
<sequence length="250" mass="29868">MKFIRVLIFLIFNSILWSLINSVKNNTNQNELNEGIDHATVNSQIQYDETLNPTPKITKKHKTGINEEEKRLKRNKYMRDYFQKHKNKIQGQQLNYRQKNKEKIKERRSSAKFLENRREYDQKYYNNNKEKRKEDMRKYRQKKKNEKEILKNKSLNLTIVQSNIDEGTSFVNPPKNNFGNKGKLPVVCEENSQTEEENLFLQEENEGELGTQADEQNQIVAENPNKMTENKINLNDKFYPFDLNEKPEDE</sequence>
<evidence type="ECO:0000256" key="1">
    <source>
        <dbReference type="SAM" id="Coils"/>
    </source>
</evidence>
<accession>A0A6V7VT54</accession>
<keyword evidence="1" id="KW-0175">Coiled coil</keyword>
<dbReference type="AlphaFoldDB" id="A0A6V7VT54"/>
<feature type="coiled-coil region" evidence="1">
    <location>
        <begin position="126"/>
        <end position="156"/>
    </location>
</feature>
<organism evidence="3 4">
    <name type="scientific">Meloidogyne enterolobii</name>
    <name type="common">Root-knot nematode worm</name>
    <name type="synonym">Meloidogyne mayaguensis</name>
    <dbReference type="NCBI Taxonomy" id="390850"/>
    <lineage>
        <taxon>Eukaryota</taxon>
        <taxon>Metazoa</taxon>
        <taxon>Ecdysozoa</taxon>
        <taxon>Nematoda</taxon>
        <taxon>Chromadorea</taxon>
        <taxon>Rhabditida</taxon>
        <taxon>Tylenchina</taxon>
        <taxon>Tylenchomorpha</taxon>
        <taxon>Tylenchoidea</taxon>
        <taxon>Meloidogynidae</taxon>
        <taxon>Meloidogyninae</taxon>
        <taxon>Meloidogyne</taxon>
    </lineage>
</organism>
<comment type="caution">
    <text evidence="3">The sequence shown here is derived from an EMBL/GenBank/DDBJ whole genome shotgun (WGS) entry which is preliminary data.</text>
</comment>
<proteinExistence type="predicted"/>
<name>A0A6V7VT54_MELEN</name>
<gene>
    <name evidence="3" type="ORF">MENT_LOCUS30014</name>
</gene>
<evidence type="ECO:0000256" key="2">
    <source>
        <dbReference type="SAM" id="SignalP"/>
    </source>
</evidence>
<dbReference type="Proteomes" id="UP000580250">
    <property type="component" value="Unassembled WGS sequence"/>
</dbReference>
<feature type="signal peptide" evidence="2">
    <location>
        <begin position="1"/>
        <end position="22"/>
    </location>
</feature>